<sequence>MSNKFHHLVNGKQANEILQANEMAFVFVPTRFPLIGSYQLQERQSSQIDSPLLTPININSFLPLPISWFQHLLLSKLFPFTLFLLRFVETSKFRFAIC</sequence>
<dbReference type="Proteomes" id="UP001642487">
    <property type="component" value="Chromosome 2"/>
</dbReference>
<dbReference type="EMBL" id="OZ021736">
    <property type="protein sequence ID" value="CAK9314222.1"/>
    <property type="molecule type" value="Genomic_DNA"/>
</dbReference>
<evidence type="ECO:0000313" key="3">
    <source>
        <dbReference type="Proteomes" id="UP001642487"/>
    </source>
</evidence>
<accession>A0ABP0Y1C0</accession>
<keyword evidence="1" id="KW-1133">Transmembrane helix</keyword>
<keyword evidence="1" id="KW-0812">Transmembrane</keyword>
<keyword evidence="3" id="KW-1185">Reference proteome</keyword>
<proteinExistence type="predicted"/>
<gene>
    <name evidence="2" type="ORF">CITCOLO1_LOCUS5966</name>
</gene>
<feature type="transmembrane region" description="Helical" evidence="1">
    <location>
        <begin position="68"/>
        <end position="88"/>
    </location>
</feature>
<protein>
    <submittedName>
        <fullName evidence="2">Uncharacterized protein</fullName>
    </submittedName>
</protein>
<reference evidence="2 3" key="1">
    <citation type="submission" date="2024-03" db="EMBL/GenBank/DDBJ databases">
        <authorList>
            <person name="Gkanogiannis A."/>
            <person name="Becerra Lopez-Lavalle L."/>
        </authorList>
    </citation>
    <scope>NUCLEOTIDE SEQUENCE [LARGE SCALE GENOMIC DNA]</scope>
</reference>
<evidence type="ECO:0000313" key="2">
    <source>
        <dbReference type="EMBL" id="CAK9314222.1"/>
    </source>
</evidence>
<evidence type="ECO:0000256" key="1">
    <source>
        <dbReference type="SAM" id="Phobius"/>
    </source>
</evidence>
<name>A0ABP0Y1C0_9ROSI</name>
<organism evidence="2 3">
    <name type="scientific">Citrullus colocynthis</name>
    <name type="common">colocynth</name>
    <dbReference type="NCBI Taxonomy" id="252529"/>
    <lineage>
        <taxon>Eukaryota</taxon>
        <taxon>Viridiplantae</taxon>
        <taxon>Streptophyta</taxon>
        <taxon>Embryophyta</taxon>
        <taxon>Tracheophyta</taxon>
        <taxon>Spermatophyta</taxon>
        <taxon>Magnoliopsida</taxon>
        <taxon>eudicotyledons</taxon>
        <taxon>Gunneridae</taxon>
        <taxon>Pentapetalae</taxon>
        <taxon>rosids</taxon>
        <taxon>fabids</taxon>
        <taxon>Cucurbitales</taxon>
        <taxon>Cucurbitaceae</taxon>
        <taxon>Benincaseae</taxon>
        <taxon>Citrullus</taxon>
    </lineage>
</organism>
<keyword evidence="1" id="KW-0472">Membrane</keyword>